<sequence length="203" mass="23079">MKPCLLCMKSLTEVPSWQSFFGLEKKKTLCDSCSNRFKRADIKEEDAVLDAVHSLYEYDDAMRDWLHQYKFLQDIALAEVVAHDLRSAFSREDVIVPVPMHPERAKIRTFSHVEALLAAANRPYVQLLRKTNPGVMGEKSRQERLEMENLFALLPGAKVEPITYRLVDDIYTTGTTLRQAAAVLKQAGAARVEVVTLIRSVQK</sequence>
<name>A0ABU4G1G0_9BACL</name>
<proteinExistence type="inferred from homology"/>
<dbReference type="Pfam" id="PF00156">
    <property type="entry name" value="Pribosyltran"/>
    <property type="match status" value="1"/>
</dbReference>
<dbReference type="EMBL" id="JAUBDH010000007">
    <property type="protein sequence ID" value="MDW0110804.1"/>
    <property type="molecule type" value="Genomic_DNA"/>
</dbReference>
<dbReference type="Proteomes" id="UP001280629">
    <property type="component" value="Unassembled WGS sequence"/>
</dbReference>
<feature type="domain" description="Phosphoribosyltransferase" evidence="2">
    <location>
        <begin position="166"/>
        <end position="199"/>
    </location>
</feature>
<organism evidence="3 4">
    <name type="scientific">Sporosarcina aquimarina</name>
    <dbReference type="NCBI Taxonomy" id="114975"/>
    <lineage>
        <taxon>Bacteria</taxon>
        <taxon>Bacillati</taxon>
        <taxon>Bacillota</taxon>
        <taxon>Bacilli</taxon>
        <taxon>Bacillales</taxon>
        <taxon>Caryophanaceae</taxon>
        <taxon>Sporosarcina</taxon>
    </lineage>
</organism>
<comment type="caution">
    <text evidence="3">The sequence shown here is derived from an EMBL/GenBank/DDBJ whole genome shotgun (WGS) entry which is preliminary data.</text>
</comment>
<dbReference type="CDD" id="cd06223">
    <property type="entry name" value="PRTases_typeI"/>
    <property type="match status" value="1"/>
</dbReference>
<evidence type="ECO:0000313" key="4">
    <source>
        <dbReference type="Proteomes" id="UP001280629"/>
    </source>
</evidence>
<accession>A0ABU4G1G0</accession>
<keyword evidence="3" id="KW-0328">Glycosyltransferase</keyword>
<dbReference type="PANTHER" id="PTHR47505">
    <property type="entry name" value="DNA UTILIZATION PROTEIN YHGH"/>
    <property type="match status" value="1"/>
</dbReference>
<dbReference type="InterPro" id="IPR000836">
    <property type="entry name" value="PRTase_dom"/>
</dbReference>
<reference evidence="3 4" key="1">
    <citation type="submission" date="2023-06" db="EMBL/GenBank/DDBJ databases">
        <title>Sporosarcina sp. nov., isolated from Korean traditional fermented seafood 'Jeotgal'.</title>
        <authorList>
            <person name="Yang A.-I."/>
            <person name="Shin N.-R."/>
        </authorList>
    </citation>
    <scope>NUCLEOTIDE SEQUENCE [LARGE SCALE GENOMIC DNA]</scope>
    <source>
        <strain evidence="3 4">KCTC3840</strain>
    </source>
</reference>
<dbReference type="InterPro" id="IPR051910">
    <property type="entry name" value="ComF/GntX_DNA_util-trans"/>
</dbReference>
<comment type="similarity">
    <text evidence="1">Belongs to the ComF/GntX family.</text>
</comment>
<dbReference type="Gene3D" id="3.40.50.2020">
    <property type="match status" value="1"/>
</dbReference>
<gene>
    <name evidence="3" type="ORF">QT716_12215</name>
</gene>
<keyword evidence="4" id="KW-1185">Reference proteome</keyword>
<protein>
    <submittedName>
        <fullName evidence="3">Phosphoribosyltransferase family protein</fullName>
    </submittedName>
</protein>
<dbReference type="GO" id="GO:0016757">
    <property type="term" value="F:glycosyltransferase activity"/>
    <property type="evidence" value="ECO:0007669"/>
    <property type="project" value="UniProtKB-KW"/>
</dbReference>
<keyword evidence="3" id="KW-0808">Transferase</keyword>
<dbReference type="InterPro" id="IPR029057">
    <property type="entry name" value="PRTase-like"/>
</dbReference>
<evidence type="ECO:0000256" key="1">
    <source>
        <dbReference type="ARBA" id="ARBA00008007"/>
    </source>
</evidence>
<dbReference type="PANTHER" id="PTHR47505:SF1">
    <property type="entry name" value="DNA UTILIZATION PROTEIN YHGH"/>
    <property type="match status" value="1"/>
</dbReference>
<evidence type="ECO:0000313" key="3">
    <source>
        <dbReference type="EMBL" id="MDW0110804.1"/>
    </source>
</evidence>
<evidence type="ECO:0000259" key="2">
    <source>
        <dbReference type="Pfam" id="PF00156"/>
    </source>
</evidence>
<dbReference type="SUPFAM" id="SSF53271">
    <property type="entry name" value="PRTase-like"/>
    <property type="match status" value="1"/>
</dbReference>